<name>A0AAW1U362_9CUCU</name>
<sequence>MFFQEPHSSNYPFMVKTVPVIEQIHVVHQTHLHFTEKSKVEDEEWKEGNYLSFPLTSECESNTSRLFNELKLNDWYAGKTEEAWA</sequence>
<comment type="caution">
    <text evidence="1">The sequence shown here is derived from an EMBL/GenBank/DDBJ whole genome shotgun (WGS) entry which is preliminary data.</text>
</comment>
<proteinExistence type="predicted"/>
<evidence type="ECO:0000313" key="1">
    <source>
        <dbReference type="EMBL" id="KAK9875092.1"/>
    </source>
</evidence>
<evidence type="ECO:0000313" key="2">
    <source>
        <dbReference type="Proteomes" id="UP001431783"/>
    </source>
</evidence>
<accession>A0AAW1U362</accession>
<keyword evidence="2" id="KW-1185">Reference proteome</keyword>
<dbReference type="Proteomes" id="UP001431783">
    <property type="component" value="Unassembled WGS sequence"/>
</dbReference>
<gene>
    <name evidence="1" type="ORF">WA026_005887</name>
</gene>
<dbReference type="EMBL" id="JARQZJ010000032">
    <property type="protein sequence ID" value="KAK9875092.1"/>
    <property type="molecule type" value="Genomic_DNA"/>
</dbReference>
<dbReference type="AlphaFoldDB" id="A0AAW1U362"/>
<protein>
    <submittedName>
        <fullName evidence="1">Uncharacterized protein</fullName>
    </submittedName>
</protein>
<organism evidence="1 2">
    <name type="scientific">Henosepilachna vigintioctopunctata</name>
    <dbReference type="NCBI Taxonomy" id="420089"/>
    <lineage>
        <taxon>Eukaryota</taxon>
        <taxon>Metazoa</taxon>
        <taxon>Ecdysozoa</taxon>
        <taxon>Arthropoda</taxon>
        <taxon>Hexapoda</taxon>
        <taxon>Insecta</taxon>
        <taxon>Pterygota</taxon>
        <taxon>Neoptera</taxon>
        <taxon>Endopterygota</taxon>
        <taxon>Coleoptera</taxon>
        <taxon>Polyphaga</taxon>
        <taxon>Cucujiformia</taxon>
        <taxon>Coccinelloidea</taxon>
        <taxon>Coccinellidae</taxon>
        <taxon>Epilachninae</taxon>
        <taxon>Epilachnini</taxon>
        <taxon>Henosepilachna</taxon>
    </lineage>
</organism>
<reference evidence="1 2" key="1">
    <citation type="submission" date="2023-03" db="EMBL/GenBank/DDBJ databases">
        <title>Genome insight into feeding habits of ladybird beetles.</title>
        <authorList>
            <person name="Li H.-S."/>
            <person name="Huang Y.-H."/>
            <person name="Pang H."/>
        </authorList>
    </citation>
    <scope>NUCLEOTIDE SEQUENCE [LARGE SCALE GENOMIC DNA]</scope>
    <source>
        <strain evidence="1">SYSU_2023b</strain>
        <tissue evidence="1">Whole body</tissue>
    </source>
</reference>